<accession>A0AAE0J159</accession>
<dbReference type="RefSeq" id="XP_062676798.1">
    <property type="nucleotide sequence ID" value="XM_062830310.1"/>
</dbReference>
<evidence type="ECO:0000313" key="2">
    <source>
        <dbReference type="Proteomes" id="UP001278500"/>
    </source>
</evidence>
<name>A0AAE0J159_9PEZI</name>
<protein>
    <submittedName>
        <fullName evidence="1">Uncharacterized protein</fullName>
    </submittedName>
</protein>
<evidence type="ECO:0000313" key="1">
    <source>
        <dbReference type="EMBL" id="KAK3334632.1"/>
    </source>
</evidence>
<dbReference type="GeneID" id="87867464"/>
<proteinExistence type="predicted"/>
<reference evidence="1" key="1">
    <citation type="journal article" date="2023" name="Mol. Phylogenet. Evol.">
        <title>Genome-scale phylogeny and comparative genomics of the fungal order Sordariales.</title>
        <authorList>
            <person name="Hensen N."/>
            <person name="Bonometti L."/>
            <person name="Westerberg I."/>
            <person name="Brannstrom I.O."/>
            <person name="Guillou S."/>
            <person name="Cros-Aarteil S."/>
            <person name="Calhoun S."/>
            <person name="Haridas S."/>
            <person name="Kuo A."/>
            <person name="Mondo S."/>
            <person name="Pangilinan J."/>
            <person name="Riley R."/>
            <person name="LaButti K."/>
            <person name="Andreopoulos B."/>
            <person name="Lipzen A."/>
            <person name="Chen C."/>
            <person name="Yan M."/>
            <person name="Daum C."/>
            <person name="Ng V."/>
            <person name="Clum A."/>
            <person name="Steindorff A."/>
            <person name="Ohm R.A."/>
            <person name="Martin F."/>
            <person name="Silar P."/>
            <person name="Natvig D.O."/>
            <person name="Lalanne C."/>
            <person name="Gautier V."/>
            <person name="Ament-Velasquez S.L."/>
            <person name="Kruys A."/>
            <person name="Hutchinson M.I."/>
            <person name="Powell A.J."/>
            <person name="Barry K."/>
            <person name="Miller A.N."/>
            <person name="Grigoriev I.V."/>
            <person name="Debuchy R."/>
            <person name="Gladieux P."/>
            <person name="Hiltunen Thoren M."/>
            <person name="Johannesson H."/>
        </authorList>
    </citation>
    <scope>NUCLEOTIDE SEQUENCE</scope>
    <source>
        <strain evidence="1">CBS 560.94</strain>
    </source>
</reference>
<comment type="caution">
    <text evidence="1">The sequence shown here is derived from an EMBL/GenBank/DDBJ whole genome shotgun (WGS) entry which is preliminary data.</text>
</comment>
<dbReference type="EMBL" id="JAUEPP010000010">
    <property type="protein sequence ID" value="KAK3334632.1"/>
    <property type="molecule type" value="Genomic_DNA"/>
</dbReference>
<gene>
    <name evidence="1" type="ORF">B0H65DRAFT_566032</name>
</gene>
<organism evidence="1 2">
    <name type="scientific">Neurospora tetraspora</name>
    <dbReference type="NCBI Taxonomy" id="94610"/>
    <lineage>
        <taxon>Eukaryota</taxon>
        <taxon>Fungi</taxon>
        <taxon>Dikarya</taxon>
        <taxon>Ascomycota</taxon>
        <taxon>Pezizomycotina</taxon>
        <taxon>Sordariomycetes</taxon>
        <taxon>Sordariomycetidae</taxon>
        <taxon>Sordariales</taxon>
        <taxon>Sordariaceae</taxon>
        <taxon>Neurospora</taxon>
    </lineage>
</organism>
<dbReference type="Proteomes" id="UP001278500">
    <property type="component" value="Unassembled WGS sequence"/>
</dbReference>
<sequence length="231" mass="25203">MDEEGQIPQHPVIVQGHQPGVQDEQVNNNPIVHYQPVEVNPPPNQNHLAVNQPASHNHLAVNNAANQNHLAINQPANQPANQNQPVVVDQHEDQAANHQAGGHPFDHPPALWIDYLETLLMLLIAVAADTFLIASRESLGAFEASREAFDILQEVHEVWVRLAAIDAPKAETALPALIRAYEQSAEVSNRAVRAWDVVTTRLAAPAGVNNAYPDAHLLAVQQDNGVLPHDN</sequence>
<dbReference type="AlphaFoldDB" id="A0AAE0J159"/>
<reference evidence="1" key="2">
    <citation type="submission" date="2023-06" db="EMBL/GenBank/DDBJ databases">
        <authorList>
            <consortium name="Lawrence Berkeley National Laboratory"/>
            <person name="Haridas S."/>
            <person name="Hensen N."/>
            <person name="Bonometti L."/>
            <person name="Westerberg I."/>
            <person name="Brannstrom I.O."/>
            <person name="Guillou S."/>
            <person name="Cros-Aarteil S."/>
            <person name="Calhoun S."/>
            <person name="Kuo A."/>
            <person name="Mondo S."/>
            <person name="Pangilinan J."/>
            <person name="Riley R."/>
            <person name="Labutti K."/>
            <person name="Andreopoulos B."/>
            <person name="Lipzen A."/>
            <person name="Chen C."/>
            <person name="Yanf M."/>
            <person name="Daum C."/>
            <person name="Ng V."/>
            <person name="Clum A."/>
            <person name="Steindorff A."/>
            <person name="Ohm R."/>
            <person name="Martin F."/>
            <person name="Silar P."/>
            <person name="Natvig D."/>
            <person name="Lalanne C."/>
            <person name="Gautier V."/>
            <person name="Ament-Velasquez S.L."/>
            <person name="Kruys A."/>
            <person name="Hutchinson M.I."/>
            <person name="Powell A.J."/>
            <person name="Barry K."/>
            <person name="Miller A.N."/>
            <person name="Grigoriev I.V."/>
            <person name="Debuchy R."/>
            <person name="Gladieux P."/>
            <person name="Thoren M.H."/>
            <person name="Johannesson H."/>
        </authorList>
    </citation>
    <scope>NUCLEOTIDE SEQUENCE</scope>
    <source>
        <strain evidence="1">CBS 560.94</strain>
    </source>
</reference>
<keyword evidence="2" id="KW-1185">Reference proteome</keyword>